<feature type="region of interest" description="Disordered" evidence="1">
    <location>
        <begin position="206"/>
        <end position="228"/>
    </location>
</feature>
<dbReference type="Proteomes" id="UP001057991">
    <property type="component" value="Chromosome"/>
</dbReference>
<dbReference type="AlphaFoldDB" id="A0A9Q9HFQ7"/>
<proteinExistence type="predicted"/>
<evidence type="ECO:0000313" key="3">
    <source>
        <dbReference type="Proteomes" id="UP001057991"/>
    </source>
</evidence>
<evidence type="ECO:0000313" key="2">
    <source>
        <dbReference type="EMBL" id="UWP96470.1"/>
    </source>
</evidence>
<dbReference type="RefSeq" id="WP_259806593.1">
    <property type="nucleotide sequence ID" value="NZ_CP080776.1"/>
</dbReference>
<sequence>MTTLKPEDVDTIIAGENDKFASAVISKPQNQSLKFNLRYYGKEVYIDVFDLDAGEIADAVFLQFPFCTNVDPIGRLIEAFNLTKGCQINWTDISTFIRTASKKIELPECLDGQLWSDLDLVEACGVHHYELSELARTLLVKKGDTSPRMMSESKLEANLGNARYFLSLYSETCSSTDPNAPPSVGDVEATVLEARRYIRLKQERDRREELATREHTETRPGLREPARM</sequence>
<accession>A0A9Q9HFQ7</accession>
<name>A0A9Q9HFQ7_9RHOB</name>
<gene>
    <name evidence="2" type="ORF">K3X48_05690</name>
</gene>
<reference evidence="2" key="1">
    <citation type="submission" date="2021-08" db="EMBL/GenBank/DDBJ databases">
        <authorList>
            <person name="Nwanade C."/>
            <person name="Wang M."/>
            <person name="Masoudi A."/>
            <person name="Yu Z."/>
            <person name="Liu J."/>
        </authorList>
    </citation>
    <scope>NUCLEOTIDE SEQUENCE</scope>
    <source>
        <strain evidence="2">S056</strain>
    </source>
</reference>
<organism evidence="2 3">
    <name type="scientific">Aliiroseovarius crassostreae</name>
    <dbReference type="NCBI Taxonomy" id="154981"/>
    <lineage>
        <taxon>Bacteria</taxon>
        <taxon>Pseudomonadati</taxon>
        <taxon>Pseudomonadota</taxon>
        <taxon>Alphaproteobacteria</taxon>
        <taxon>Rhodobacterales</taxon>
        <taxon>Paracoccaceae</taxon>
        <taxon>Aliiroseovarius</taxon>
    </lineage>
</organism>
<evidence type="ECO:0000256" key="1">
    <source>
        <dbReference type="SAM" id="MobiDB-lite"/>
    </source>
</evidence>
<protein>
    <submittedName>
        <fullName evidence="2">Uncharacterized protein</fullName>
    </submittedName>
</protein>
<dbReference type="EMBL" id="CP080776">
    <property type="protein sequence ID" value="UWP96470.1"/>
    <property type="molecule type" value="Genomic_DNA"/>
</dbReference>